<comment type="similarity">
    <text evidence="1 11">Belongs to the class-I pyridine nucleotide-disulfide oxidoreductase family.</text>
</comment>
<dbReference type="PRINTS" id="PR00411">
    <property type="entry name" value="PNDRDTASEI"/>
</dbReference>
<evidence type="ECO:0000256" key="6">
    <source>
        <dbReference type="ARBA" id="ARBA00023157"/>
    </source>
</evidence>
<evidence type="ECO:0000256" key="8">
    <source>
        <dbReference type="PIRSR" id="PIRSR000350-2"/>
    </source>
</evidence>
<dbReference type="Gene3D" id="3.30.390.30">
    <property type="match status" value="1"/>
</dbReference>
<comment type="cofactor">
    <cofactor evidence="9">
        <name>FAD</name>
        <dbReference type="ChEBI" id="CHEBI:57692"/>
    </cofactor>
    <text evidence="9">Binds 1 FAD per subunit.</text>
</comment>
<dbReference type="GO" id="GO:0050660">
    <property type="term" value="F:flavin adenine dinucleotide binding"/>
    <property type="evidence" value="ECO:0007669"/>
    <property type="project" value="TreeGrafter"/>
</dbReference>
<keyword evidence="5 11" id="KW-0560">Oxidoreductase</keyword>
<protein>
    <submittedName>
        <fullName evidence="14">Pyridine nucleotide-disulfide oxidoreductase</fullName>
    </submittedName>
</protein>
<gene>
    <name evidence="14" type="ORF">BM477_00480</name>
</gene>
<keyword evidence="9" id="KW-0520">NAD</keyword>
<dbReference type="STRING" id="156892.BM477_00480"/>
<dbReference type="PANTHER" id="PTHR43014">
    <property type="entry name" value="MERCURIC REDUCTASE"/>
    <property type="match status" value="1"/>
</dbReference>
<proteinExistence type="inferred from homology"/>
<dbReference type="InterPro" id="IPR001100">
    <property type="entry name" value="Pyr_nuc-diS_OxRdtase"/>
</dbReference>
<dbReference type="Gene3D" id="3.50.50.60">
    <property type="entry name" value="FAD/NAD(P)-binding domain"/>
    <property type="match status" value="2"/>
</dbReference>
<feature type="binding site" evidence="9">
    <location>
        <position position="54"/>
    </location>
    <ligand>
        <name>FAD</name>
        <dbReference type="ChEBI" id="CHEBI:57692"/>
    </ligand>
</feature>
<evidence type="ECO:0000256" key="11">
    <source>
        <dbReference type="RuleBase" id="RU003691"/>
    </source>
</evidence>
<dbReference type="AlphaFoldDB" id="A0A1Q5PSE8"/>
<dbReference type="InterPro" id="IPR023753">
    <property type="entry name" value="FAD/NAD-binding_dom"/>
</dbReference>
<feature type="disulfide bond" description="Redox-active" evidence="10">
    <location>
        <begin position="45"/>
        <end position="50"/>
    </location>
</feature>
<feature type="domain" description="FAD/NAD(P)-binding" evidence="13">
    <location>
        <begin position="6"/>
        <end position="326"/>
    </location>
</feature>
<dbReference type="SUPFAM" id="SSF55424">
    <property type="entry name" value="FAD/NAD-linked reductases, dimerisation (C-terminal) domain"/>
    <property type="match status" value="1"/>
</dbReference>
<dbReference type="PRINTS" id="PR00368">
    <property type="entry name" value="FADPNR"/>
</dbReference>
<accession>A0A1Q5PSE8</accession>
<dbReference type="Pfam" id="PF07992">
    <property type="entry name" value="Pyr_redox_2"/>
    <property type="match status" value="1"/>
</dbReference>
<keyword evidence="7 11" id="KW-0676">Redox-active center</keyword>
<keyword evidence="2 11" id="KW-0285">Flavoprotein</keyword>
<evidence type="ECO:0000256" key="2">
    <source>
        <dbReference type="ARBA" id="ARBA00022630"/>
    </source>
</evidence>
<evidence type="ECO:0000313" key="14">
    <source>
        <dbReference type="EMBL" id="OKL50486.1"/>
    </source>
</evidence>
<organism evidence="14 15">
    <name type="scientific">Boudabousia marimammalium</name>
    <dbReference type="NCBI Taxonomy" id="156892"/>
    <lineage>
        <taxon>Bacteria</taxon>
        <taxon>Bacillati</taxon>
        <taxon>Actinomycetota</taxon>
        <taxon>Actinomycetes</taxon>
        <taxon>Actinomycetales</taxon>
        <taxon>Actinomycetaceae</taxon>
        <taxon>Boudabousia</taxon>
    </lineage>
</organism>
<name>A0A1Q5PSE8_9ACTO</name>
<keyword evidence="6" id="KW-1015">Disulfide bond</keyword>
<feature type="binding site" evidence="9">
    <location>
        <position position="316"/>
    </location>
    <ligand>
        <name>FAD</name>
        <dbReference type="ChEBI" id="CHEBI:57692"/>
    </ligand>
</feature>
<keyword evidence="4" id="KW-0521">NADP</keyword>
<reference evidence="15" key="1">
    <citation type="submission" date="2016-11" db="EMBL/GenBank/DDBJ databases">
        <title>Actinomyces gypaetusis sp. nov. isolated from Gypaetus barbatus in Qinghai Tibet Plateau China.</title>
        <authorList>
            <person name="Meng X."/>
        </authorList>
    </citation>
    <scope>NUCLEOTIDE SEQUENCE [LARGE SCALE GENOMIC DNA]</scope>
    <source>
        <strain evidence="15">DSM 15383</strain>
    </source>
</reference>
<dbReference type="PIRSF" id="PIRSF000350">
    <property type="entry name" value="Mercury_reductase_MerA"/>
    <property type="match status" value="1"/>
</dbReference>
<dbReference type="InterPro" id="IPR036188">
    <property type="entry name" value="FAD/NAD-bd_sf"/>
</dbReference>
<evidence type="ECO:0000256" key="4">
    <source>
        <dbReference type="ARBA" id="ARBA00022857"/>
    </source>
</evidence>
<feature type="binding site" evidence="9">
    <location>
        <begin position="184"/>
        <end position="191"/>
    </location>
    <ligand>
        <name>NAD(+)</name>
        <dbReference type="ChEBI" id="CHEBI:57540"/>
    </ligand>
</feature>
<comment type="caution">
    <text evidence="14">The sequence shown here is derived from an EMBL/GenBank/DDBJ whole genome shotgun (WGS) entry which is preliminary data.</text>
</comment>
<dbReference type="PROSITE" id="PS00076">
    <property type="entry name" value="PYRIDINE_REDOX_1"/>
    <property type="match status" value="1"/>
</dbReference>
<keyword evidence="3 9" id="KW-0274">FAD</keyword>
<dbReference type="Pfam" id="PF02852">
    <property type="entry name" value="Pyr_redox_dim"/>
    <property type="match status" value="1"/>
</dbReference>
<sequence>MTSTDFDLIVLGWGKAGKTVAMKMAASGKQVALVEASPEMYGGTCINIGCVPTKSLVVAAERFQAAHPDLAKVTYEEANLGFLTAQSQRNQLTAKMNSANYGMADSKGVHIFNGTAKLTGPHEVSVNTGAEPVTLRADNILINTGATPVVPCIAGDWQLNRGRVVDSTQVQQLPGLPRSLVIIGGGPIGLEFASIFSSFGTKVSVLDAADKPFSRFDEDVAAVATEVLKGKGISFINSAKVAAVNEDADQVKVSYDLPEKEGNVLVSDYVLMAVGRRPMTDGLGLAEVGVELTERGAVKVDEYLRTSVPGIYAAGDVNGGPQFTYISYDDHRIVLDQLLGEGKKSTRGRVVPATIFLDPPLATVGLSEQSAREHHRVKVVRKDIAQIAAMPRPKILGNPAGLMKFLIDEETDLILGATLYCIDAQELINTVALAIKHQITATQLADMIFTHPSSTEGFNEVLG</sequence>
<evidence type="ECO:0000259" key="13">
    <source>
        <dbReference type="Pfam" id="PF07992"/>
    </source>
</evidence>
<feature type="active site" description="Proton acceptor" evidence="8">
    <location>
        <position position="451"/>
    </location>
</feature>
<evidence type="ECO:0000313" key="15">
    <source>
        <dbReference type="Proteomes" id="UP000186465"/>
    </source>
</evidence>
<evidence type="ECO:0000256" key="10">
    <source>
        <dbReference type="PIRSR" id="PIRSR000350-4"/>
    </source>
</evidence>
<evidence type="ECO:0000256" key="3">
    <source>
        <dbReference type="ARBA" id="ARBA00022827"/>
    </source>
</evidence>
<dbReference type="InterPro" id="IPR016156">
    <property type="entry name" value="FAD/NAD-linked_Rdtase_dimer_sf"/>
</dbReference>
<dbReference type="SUPFAM" id="SSF51905">
    <property type="entry name" value="FAD/NAD(P)-binding domain"/>
    <property type="match status" value="1"/>
</dbReference>
<evidence type="ECO:0000259" key="12">
    <source>
        <dbReference type="Pfam" id="PF02852"/>
    </source>
</evidence>
<dbReference type="OrthoDB" id="4763248at2"/>
<dbReference type="GO" id="GO:0003955">
    <property type="term" value="F:NAD(P)H dehydrogenase (quinone) activity"/>
    <property type="evidence" value="ECO:0007669"/>
    <property type="project" value="TreeGrafter"/>
</dbReference>
<keyword evidence="9" id="KW-0547">Nucleotide-binding</keyword>
<dbReference type="PANTHER" id="PTHR43014:SF4">
    <property type="entry name" value="PYRIDINE NUCLEOTIDE-DISULFIDE OXIDOREDUCTASE RCLA-RELATED"/>
    <property type="match status" value="1"/>
</dbReference>
<dbReference type="InterPro" id="IPR012999">
    <property type="entry name" value="Pyr_OxRdtase_I_AS"/>
</dbReference>
<evidence type="ECO:0000256" key="5">
    <source>
        <dbReference type="ARBA" id="ARBA00023002"/>
    </source>
</evidence>
<keyword evidence="15" id="KW-1185">Reference proteome</keyword>
<dbReference type="InterPro" id="IPR004099">
    <property type="entry name" value="Pyr_nucl-diS_OxRdtase_dimer"/>
</dbReference>
<dbReference type="Proteomes" id="UP000186465">
    <property type="component" value="Unassembled WGS sequence"/>
</dbReference>
<dbReference type="EMBL" id="MPDM01000001">
    <property type="protein sequence ID" value="OKL50486.1"/>
    <property type="molecule type" value="Genomic_DNA"/>
</dbReference>
<feature type="binding site" evidence="9">
    <location>
        <position position="275"/>
    </location>
    <ligand>
        <name>NAD(+)</name>
        <dbReference type="ChEBI" id="CHEBI:57540"/>
    </ligand>
</feature>
<feature type="domain" description="Pyridine nucleotide-disulphide oxidoreductase dimerisation" evidence="12">
    <location>
        <begin position="351"/>
        <end position="460"/>
    </location>
</feature>
<dbReference type="GO" id="GO:0016668">
    <property type="term" value="F:oxidoreductase activity, acting on a sulfur group of donors, NAD(P) as acceptor"/>
    <property type="evidence" value="ECO:0007669"/>
    <property type="project" value="InterPro"/>
</dbReference>
<evidence type="ECO:0000256" key="7">
    <source>
        <dbReference type="ARBA" id="ARBA00023284"/>
    </source>
</evidence>
<evidence type="ECO:0000256" key="9">
    <source>
        <dbReference type="PIRSR" id="PIRSR000350-3"/>
    </source>
</evidence>
<evidence type="ECO:0000256" key="1">
    <source>
        <dbReference type="ARBA" id="ARBA00007532"/>
    </source>
</evidence>
<dbReference type="RefSeq" id="WP_075360725.1">
    <property type="nucleotide sequence ID" value="NZ_MPDM01000001.1"/>
</dbReference>